<dbReference type="Pfam" id="PF00195">
    <property type="entry name" value="Chal_sti_synt_N"/>
    <property type="match status" value="1"/>
</dbReference>
<comment type="similarity">
    <text evidence="1">Belongs to the thiolase-like superfamily. Chalcone/stilbene synthases family.</text>
</comment>
<evidence type="ECO:0000256" key="2">
    <source>
        <dbReference type="ARBA" id="ARBA00022679"/>
    </source>
</evidence>
<dbReference type="PANTHER" id="PTHR11877:SF46">
    <property type="entry name" value="TYPE III POLYKETIDE SYNTHASE A"/>
    <property type="match status" value="1"/>
</dbReference>
<dbReference type="EMBL" id="JACJPY010000024">
    <property type="protein sequence ID" value="MBD2150364.1"/>
    <property type="molecule type" value="Genomic_DNA"/>
</dbReference>
<gene>
    <name evidence="6" type="ORF">H6F44_09570</name>
</gene>
<dbReference type="PANTHER" id="PTHR11877">
    <property type="entry name" value="HYDROXYMETHYLGLUTARYL-COA SYNTHASE"/>
    <property type="match status" value="1"/>
</dbReference>
<feature type="domain" description="Chalcone/stilbene synthase N-terminal" evidence="4">
    <location>
        <begin position="4"/>
        <end position="214"/>
    </location>
</feature>
<evidence type="ECO:0000259" key="5">
    <source>
        <dbReference type="Pfam" id="PF02797"/>
    </source>
</evidence>
<evidence type="ECO:0000259" key="4">
    <source>
        <dbReference type="Pfam" id="PF00195"/>
    </source>
</evidence>
<proteinExistence type="inferred from homology"/>
<organism evidence="6 7">
    <name type="scientific">Pseudanabaena cinerea FACHB-1277</name>
    <dbReference type="NCBI Taxonomy" id="2949581"/>
    <lineage>
        <taxon>Bacteria</taxon>
        <taxon>Bacillati</taxon>
        <taxon>Cyanobacteriota</taxon>
        <taxon>Cyanophyceae</taxon>
        <taxon>Pseudanabaenales</taxon>
        <taxon>Pseudanabaenaceae</taxon>
        <taxon>Pseudanabaena</taxon>
        <taxon>Pseudanabaena cinerea</taxon>
    </lineage>
</organism>
<comment type="caution">
    <text evidence="6">The sequence shown here is derived from an EMBL/GenBank/DDBJ whole genome shotgun (WGS) entry which is preliminary data.</text>
</comment>
<dbReference type="Gene3D" id="3.40.47.10">
    <property type="match status" value="2"/>
</dbReference>
<dbReference type="GO" id="GO:0030639">
    <property type="term" value="P:polyketide biosynthetic process"/>
    <property type="evidence" value="ECO:0007669"/>
    <property type="project" value="TreeGrafter"/>
</dbReference>
<feature type="domain" description="Chalcone/stilbene synthase C-terminal" evidence="5">
    <location>
        <begin position="232"/>
        <end position="379"/>
    </location>
</feature>
<dbReference type="InterPro" id="IPR001099">
    <property type="entry name" value="Chalcone/stilbene_synt_N"/>
</dbReference>
<evidence type="ECO:0000256" key="3">
    <source>
        <dbReference type="PIRSR" id="PIRSR000451-1"/>
    </source>
</evidence>
<dbReference type="GO" id="GO:0016747">
    <property type="term" value="F:acyltransferase activity, transferring groups other than amino-acyl groups"/>
    <property type="evidence" value="ECO:0007669"/>
    <property type="project" value="InterPro"/>
</dbReference>
<dbReference type="InterPro" id="IPR012328">
    <property type="entry name" value="Chalcone/stilbene_synt_C"/>
</dbReference>
<dbReference type="AlphaFoldDB" id="A0A926Z7U6"/>
<evidence type="ECO:0000256" key="1">
    <source>
        <dbReference type="ARBA" id="ARBA00005531"/>
    </source>
</evidence>
<name>A0A926Z7U6_9CYAN</name>
<dbReference type="InterPro" id="IPR016039">
    <property type="entry name" value="Thiolase-like"/>
</dbReference>
<reference evidence="6" key="1">
    <citation type="journal article" date="2015" name="ISME J.">
        <title>Draft Genome Sequence of Streptomyces incarnatus NRRL8089, which Produces the Nucleoside Antibiotic Sinefungin.</title>
        <authorList>
            <person name="Oshima K."/>
            <person name="Hattori M."/>
            <person name="Shimizu H."/>
            <person name="Fukuda K."/>
            <person name="Nemoto M."/>
            <person name="Inagaki K."/>
            <person name="Tamura T."/>
        </authorList>
    </citation>
    <scope>NUCLEOTIDE SEQUENCE</scope>
    <source>
        <strain evidence="6">FACHB-1277</strain>
    </source>
</reference>
<dbReference type="InterPro" id="IPR011141">
    <property type="entry name" value="Polyketide_synthase_type-III"/>
</dbReference>
<feature type="active site" description="Acyl-thioester intermediate" evidence="3">
    <location>
        <position position="154"/>
    </location>
</feature>
<reference evidence="6" key="2">
    <citation type="submission" date="2020-08" db="EMBL/GenBank/DDBJ databases">
        <authorList>
            <person name="Chen M."/>
            <person name="Teng W."/>
            <person name="Zhao L."/>
            <person name="Hu C."/>
            <person name="Zhou Y."/>
            <person name="Han B."/>
            <person name="Song L."/>
            <person name="Shu W."/>
        </authorList>
    </citation>
    <scope>NUCLEOTIDE SEQUENCE</scope>
    <source>
        <strain evidence="6">FACHB-1277</strain>
    </source>
</reference>
<keyword evidence="7" id="KW-1185">Reference proteome</keyword>
<dbReference type="Pfam" id="PF02797">
    <property type="entry name" value="Chal_sti_synt_C"/>
    <property type="match status" value="1"/>
</dbReference>
<dbReference type="SUPFAM" id="SSF53901">
    <property type="entry name" value="Thiolase-like"/>
    <property type="match status" value="2"/>
</dbReference>
<keyword evidence="2" id="KW-0808">Transferase</keyword>
<protein>
    <submittedName>
        <fullName evidence="6">Type III polyketide synthase</fullName>
    </submittedName>
</protein>
<dbReference type="Proteomes" id="UP000631421">
    <property type="component" value="Unassembled WGS sequence"/>
</dbReference>
<dbReference type="CDD" id="cd00831">
    <property type="entry name" value="CHS_like"/>
    <property type="match status" value="1"/>
</dbReference>
<accession>A0A926Z7U6</accession>
<dbReference type="RefSeq" id="WP_190350730.1">
    <property type="nucleotide sequence ID" value="NZ_JACJPY010000024.1"/>
</dbReference>
<dbReference type="PIRSF" id="PIRSF000451">
    <property type="entry name" value="PKS_III"/>
    <property type="match status" value="1"/>
</dbReference>
<evidence type="ECO:0000313" key="7">
    <source>
        <dbReference type="Proteomes" id="UP000631421"/>
    </source>
</evidence>
<evidence type="ECO:0000313" key="6">
    <source>
        <dbReference type="EMBL" id="MBD2150364.1"/>
    </source>
</evidence>
<sequence length="383" mass="41453">MHTVLEAIATANPPYCLTQSQAAAFMLKSEGLSGSIKNRIPALYANSGIDYRYTCLPDYGGELASFELYPPNWALTPTPSTFERNQKYNFYAPKLSCQAAQQAIAEAKLQPEHITHLIVVSCTGFAAPGVDFYLIKHLGLSPTIARTMLGFMGCHAAFNGLRIADAICQSDANAKVLLVCVELCTLHFQVANSLENTIINAIFADGAAAAILMAQTEAQGKLVYQGGDSQWIVDTPDLMNWTVGNTGFLMNLSAQIPHVLAAHLPNYVESMLNRHQLQLSDLDFWAVHPGGRRIVDKIQAVFELSDRQVADSYGVLRDYGNMSSPTILFILKRILKGILNSDADGNSPLGSLANPSNSSSHRGLAIAFGPGLSIESCLFSILN</sequence>